<protein>
    <submittedName>
        <fullName evidence="2">Uncharacterized protein</fullName>
    </submittedName>
</protein>
<organism evidence="2 3">
    <name type="scientific">Aaosphaeria arxii CBS 175.79</name>
    <dbReference type="NCBI Taxonomy" id="1450172"/>
    <lineage>
        <taxon>Eukaryota</taxon>
        <taxon>Fungi</taxon>
        <taxon>Dikarya</taxon>
        <taxon>Ascomycota</taxon>
        <taxon>Pezizomycotina</taxon>
        <taxon>Dothideomycetes</taxon>
        <taxon>Pleosporomycetidae</taxon>
        <taxon>Pleosporales</taxon>
        <taxon>Pleosporales incertae sedis</taxon>
        <taxon>Aaosphaeria</taxon>
    </lineage>
</organism>
<dbReference type="RefSeq" id="XP_033385585.1">
    <property type="nucleotide sequence ID" value="XM_033521206.1"/>
</dbReference>
<dbReference type="Proteomes" id="UP000799778">
    <property type="component" value="Unassembled WGS sequence"/>
</dbReference>
<feature type="region of interest" description="Disordered" evidence="1">
    <location>
        <begin position="1"/>
        <end position="21"/>
    </location>
</feature>
<name>A0A6A5XWC4_9PLEO</name>
<dbReference type="EMBL" id="ML978068">
    <property type="protein sequence ID" value="KAF2017246.1"/>
    <property type="molecule type" value="Genomic_DNA"/>
</dbReference>
<evidence type="ECO:0000313" key="2">
    <source>
        <dbReference type="EMBL" id="KAF2017246.1"/>
    </source>
</evidence>
<evidence type="ECO:0000256" key="1">
    <source>
        <dbReference type="SAM" id="MobiDB-lite"/>
    </source>
</evidence>
<gene>
    <name evidence="2" type="ORF">BU24DRAFT_146771</name>
</gene>
<proteinExistence type="predicted"/>
<accession>A0A6A5XWC4</accession>
<keyword evidence="3" id="KW-1185">Reference proteome</keyword>
<feature type="region of interest" description="Disordered" evidence="1">
    <location>
        <begin position="174"/>
        <end position="207"/>
    </location>
</feature>
<feature type="compositionally biased region" description="Polar residues" evidence="1">
    <location>
        <begin position="11"/>
        <end position="21"/>
    </location>
</feature>
<dbReference type="AlphaFoldDB" id="A0A6A5XWC4"/>
<reference evidence="2" key="1">
    <citation type="journal article" date="2020" name="Stud. Mycol.">
        <title>101 Dothideomycetes genomes: a test case for predicting lifestyles and emergence of pathogens.</title>
        <authorList>
            <person name="Haridas S."/>
            <person name="Albert R."/>
            <person name="Binder M."/>
            <person name="Bloem J."/>
            <person name="Labutti K."/>
            <person name="Salamov A."/>
            <person name="Andreopoulos B."/>
            <person name="Baker S."/>
            <person name="Barry K."/>
            <person name="Bills G."/>
            <person name="Bluhm B."/>
            <person name="Cannon C."/>
            <person name="Castanera R."/>
            <person name="Culley D."/>
            <person name="Daum C."/>
            <person name="Ezra D."/>
            <person name="Gonzalez J."/>
            <person name="Henrissat B."/>
            <person name="Kuo A."/>
            <person name="Liang C."/>
            <person name="Lipzen A."/>
            <person name="Lutzoni F."/>
            <person name="Magnuson J."/>
            <person name="Mondo S."/>
            <person name="Nolan M."/>
            <person name="Ohm R."/>
            <person name="Pangilinan J."/>
            <person name="Park H.-J."/>
            <person name="Ramirez L."/>
            <person name="Alfaro M."/>
            <person name="Sun H."/>
            <person name="Tritt A."/>
            <person name="Yoshinaga Y."/>
            <person name="Zwiers L.-H."/>
            <person name="Turgeon B."/>
            <person name="Goodwin S."/>
            <person name="Spatafora J."/>
            <person name="Crous P."/>
            <person name="Grigoriev I."/>
        </authorList>
    </citation>
    <scope>NUCLEOTIDE SEQUENCE</scope>
    <source>
        <strain evidence="2">CBS 175.79</strain>
    </source>
</reference>
<evidence type="ECO:0000313" key="3">
    <source>
        <dbReference type="Proteomes" id="UP000799778"/>
    </source>
</evidence>
<dbReference type="GeneID" id="54278603"/>
<sequence>MRLIDREPTAPSVSLSPFASTDESNQQTLRAWPGARYRMEIIYFCPPDSLVHPVILPFWFSTRTRTLPFFPPFPASKPSFHSAWIIDNHLQLIILYLDGQSSNSTYPTFMIARSTATTPCDIGDSVQQNTQHAPRRYLQQPHSILAFPKRSRRSGLSLPIFCVSALWPPLTPPTLPPPTPVTGSNEGGILASGEFSIPSPASHQDHS</sequence>